<dbReference type="FunFam" id="3.30.70.270:FF:000003">
    <property type="entry name" value="Transposon Ty3-G Gag-Pol polyprotein"/>
    <property type="match status" value="1"/>
</dbReference>
<dbReference type="GO" id="GO:0016787">
    <property type="term" value="F:hydrolase activity"/>
    <property type="evidence" value="ECO:0007669"/>
    <property type="project" value="UniProtKB-KW"/>
</dbReference>
<dbReference type="Proteomes" id="UP000701853">
    <property type="component" value="Chromosome 12"/>
</dbReference>
<dbReference type="Gene3D" id="3.30.70.270">
    <property type="match status" value="2"/>
</dbReference>
<dbReference type="Gene3D" id="3.10.20.370">
    <property type="match status" value="1"/>
</dbReference>
<protein>
    <recommendedName>
        <fullName evidence="11">Reverse transcriptase</fullName>
    </recommendedName>
</protein>
<evidence type="ECO:0000313" key="9">
    <source>
        <dbReference type="EMBL" id="KAG8474764.1"/>
    </source>
</evidence>
<dbReference type="InterPro" id="IPR043128">
    <property type="entry name" value="Rev_trsase/Diguanyl_cyclase"/>
</dbReference>
<name>A0A8J5Y208_9ROSI</name>
<keyword evidence="2" id="KW-0548">Nucleotidyltransferase</keyword>
<evidence type="ECO:0000259" key="8">
    <source>
        <dbReference type="Pfam" id="PF17917"/>
    </source>
</evidence>
<evidence type="ECO:0000313" key="10">
    <source>
        <dbReference type="Proteomes" id="UP000701853"/>
    </source>
</evidence>
<dbReference type="GO" id="GO:0004519">
    <property type="term" value="F:endonuclease activity"/>
    <property type="evidence" value="ECO:0007669"/>
    <property type="project" value="UniProtKB-KW"/>
</dbReference>
<evidence type="ECO:0000256" key="2">
    <source>
        <dbReference type="ARBA" id="ARBA00022695"/>
    </source>
</evidence>
<dbReference type="CDD" id="cd09274">
    <property type="entry name" value="RNase_HI_RT_Ty3"/>
    <property type="match status" value="1"/>
</dbReference>
<evidence type="ECO:0008006" key="11">
    <source>
        <dbReference type="Google" id="ProtNLM"/>
    </source>
</evidence>
<dbReference type="AlphaFoldDB" id="A0A8J5Y208"/>
<feature type="domain" description="Reverse transcriptase RNase H-like" evidence="8">
    <location>
        <begin position="337"/>
        <end position="434"/>
    </location>
</feature>
<dbReference type="SUPFAM" id="SSF56672">
    <property type="entry name" value="DNA/RNA polymerases"/>
    <property type="match status" value="1"/>
</dbReference>
<evidence type="ECO:0000256" key="4">
    <source>
        <dbReference type="ARBA" id="ARBA00022759"/>
    </source>
</evidence>
<organism evidence="9 10">
    <name type="scientific">Gossypium anomalum</name>
    <dbReference type="NCBI Taxonomy" id="47600"/>
    <lineage>
        <taxon>Eukaryota</taxon>
        <taxon>Viridiplantae</taxon>
        <taxon>Streptophyta</taxon>
        <taxon>Embryophyta</taxon>
        <taxon>Tracheophyta</taxon>
        <taxon>Spermatophyta</taxon>
        <taxon>Magnoliopsida</taxon>
        <taxon>eudicotyledons</taxon>
        <taxon>Gunneridae</taxon>
        <taxon>Pentapetalae</taxon>
        <taxon>rosids</taxon>
        <taxon>malvids</taxon>
        <taxon>Malvales</taxon>
        <taxon>Malvaceae</taxon>
        <taxon>Malvoideae</taxon>
        <taxon>Gossypium</taxon>
    </lineage>
</organism>
<gene>
    <name evidence="9" type="ORF">CXB51_031468</name>
</gene>
<feature type="domain" description="Reverse transcriptase" evidence="7">
    <location>
        <begin position="124"/>
        <end position="246"/>
    </location>
</feature>
<sequence>MVLKTTEGEEVMVIGERRDYLSNVVSVLRAKKWIRKSCKAYLAIVSHSKVEGLTVDKVRTVKEFQDVFSKELPGLPLNREVEFGIDFLPRTVPVSITPYRMAPKELVELKAQIQELLDRGFVRPSVSLWGAPIDLRSGYHQLRVKEVDILKTIFKTRYGHYEFLVMPFGLTNAPAAFMDLMNHVFQPFLDRFIVVFIDDILVYSETEAKHDEHLRIVLQVLSEKEIYAKFSKCEFWLREVTFLGHVVSAEGIKVDPRKIEAILEWKPPRSVSEIQSFLGLAGYYRRFVEGFSMMVAPLTKLIRKGVPFVWTEKRQEAFEKLKKVLTEAPVLIQPESGKDFTMYSDASHVGLGCVLMQECKVVAYASRQFKPHEVNYPTHDLELAVVIFALKIWRHYLYGERCVIYTDHKSLKYLLTQKELNLRQRKWIELLKDYDCSIEYHPGKANVVADL</sequence>
<reference evidence="9 10" key="1">
    <citation type="journal article" date="2021" name="bioRxiv">
        <title>The Gossypium anomalum genome as a resource for cotton improvement and evolutionary analysis of hybrid incompatibility.</title>
        <authorList>
            <person name="Grover C.E."/>
            <person name="Yuan D."/>
            <person name="Arick M.A."/>
            <person name="Miller E.R."/>
            <person name="Hu G."/>
            <person name="Peterson D.G."/>
            <person name="Wendel J.F."/>
            <person name="Udall J.A."/>
        </authorList>
    </citation>
    <scope>NUCLEOTIDE SEQUENCE [LARGE SCALE GENOMIC DNA]</scope>
    <source>
        <strain evidence="9">JFW-Udall</strain>
        <tissue evidence="9">Leaf</tissue>
    </source>
</reference>
<dbReference type="GO" id="GO:0003964">
    <property type="term" value="F:RNA-directed DNA polymerase activity"/>
    <property type="evidence" value="ECO:0007669"/>
    <property type="project" value="UniProtKB-KW"/>
</dbReference>
<dbReference type="EMBL" id="JAHUZN010000012">
    <property type="protein sequence ID" value="KAG8474764.1"/>
    <property type="molecule type" value="Genomic_DNA"/>
</dbReference>
<comment type="caution">
    <text evidence="9">The sequence shown here is derived from an EMBL/GenBank/DDBJ whole genome shotgun (WGS) entry which is preliminary data.</text>
</comment>
<evidence type="ECO:0000256" key="3">
    <source>
        <dbReference type="ARBA" id="ARBA00022722"/>
    </source>
</evidence>
<accession>A0A8J5Y208</accession>
<evidence type="ECO:0000256" key="6">
    <source>
        <dbReference type="ARBA" id="ARBA00022918"/>
    </source>
</evidence>
<keyword evidence="4" id="KW-0255">Endonuclease</keyword>
<dbReference type="FunFam" id="3.30.70.270:FF:000020">
    <property type="entry name" value="Transposon Tf2-6 polyprotein-like Protein"/>
    <property type="match status" value="1"/>
</dbReference>
<evidence type="ECO:0000259" key="7">
    <source>
        <dbReference type="Pfam" id="PF00078"/>
    </source>
</evidence>
<keyword evidence="10" id="KW-1185">Reference proteome</keyword>
<dbReference type="InterPro" id="IPR050951">
    <property type="entry name" value="Retrovirus_Pol_polyprotein"/>
</dbReference>
<dbReference type="Pfam" id="PF17917">
    <property type="entry name" value="RT_RNaseH"/>
    <property type="match status" value="1"/>
</dbReference>
<dbReference type="InterPro" id="IPR000477">
    <property type="entry name" value="RT_dom"/>
</dbReference>
<evidence type="ECO:0000256" key="1">
    <source>
        <dbReference type="ARBA" id="ARBA00022679"/>
    </source>
</evidence>
<keyword evidence="5" id="KW-0378">Hydrolase</keyword>
<keyword evidence="3" id="KW-0540">Nuclease</keyword>
<dbReference type="PANTHER" id="PTHR37984:SF5">
    <property type="entry name" value="PROTEIN NYNRIN-LIKE"/>
    <property type="match status" value="1"/>
</dbReference>
<keyword evidence="6" id="KW-0695">RNA-directed DNA polymerase</keyword>
<dbReference type="PANTHER" id="PTHR37984">
    <property type="entry name" value="PROTEIN CBG26694"/>
    <property type="match status" value="1"/>
</dbReference>
<keyword evidence="1" id="KW-0808">Transferase</keyword>
<evidence type="ECO:0000256" key="5">
    <source>
        <dbReference type="ARBA" id="ARBA00022801"/>
    </source>
</evidence>
<dbReference type="CDD" id="cd01647">
    <property type="entry name" value="RT_LTR"/>
    <property type="match status" value="1"/>
</dbReference>
<proteinExistence type="predicted"/>
<dbReference type="OrthoDB" id="1733657at2759"/>
<dbReference type="Pfam" id="PF00078">
    <property type="entry name" value="RVT_1"/>
    <property type="match status" value="1"/>
</dbReference>
<dbReference type="InterPro" id="IPR041373">
    <property type="entry name" value="RT_RNaseH"/>
</dbReference>
<dbReference type="Gene3D" id="3.10.10.10">
    <property type="entry name" value="HIV Type 1 Reverse Transcriptase, subunit A, domain 1"/>
    <property type="match status" value="2"/>
</dbReference>
<dbReference type="InterPro" id="IPR043502">
    <property type="entry name" value="DNA/RNA_pol_sf"/>
</dbReference>